<keyword evidence="2" id="KW-1185">Reference proteome</keyword>
<accession>A0A858QAW0</accession>
<dbReference type="AlphaFoldDB" id="A0A858QAW0"/>
<dbReference type="EMBL" id="CP046565">
    <property type="protein sequence ID" value="QJD31028.1"/>
    <property type="molecule type" value="Genomic_DNA"/>
</dbReference>
<organism evidence="1 2">
    <name type="scientific">Methylococcus geothermalis</name>
    <dbReference type="NCBI Taxonomy" id="2681310"/>
    <lineage>
        <taxon>Bacteria</taxon>
        <taxon>Pseudomonadati</taxon>
        <taxon>Pseudomonadota</taxon>
        <taxon>Gammaproteobacteria</taxon>
        <taxon>Methylococcales</taxon>
        <taxon>Methylococcaceae</taxon>
        <taxon>Methylococcus</taxon>
    </lineage>
</organism>
<protein>
    <submittedName>
        <fullName evidence="1">Uncharacterized protein</fullName>
    </submittedName>
</protein>
<dbReference type="Proteomes" id="UP000503004">
    <property type="component" value="Chromosome"/>
</dbReference>
<evidence type="ECO:0000313" key="2">
    <source>
        <dbReference type="Proteomes" id="UP000503004"/>
    </source>
</evidence>
<dbReference type="RefSeq" id="WP_169604301.1">
    <property type="nucleotide sequence ID" value="NZ_CP046565.1"/>
</dbReference>
<name>A0A858QAW0_9GAMM</name>
<gene>
    <name evidence="1" type="ORF">GNH96_14460</name>
</gene>
<reference evidence="2" key="1">
    <citation type="submission" date="2019-12" db="EMBL/GenBank/DDBJ databases">
        <authorList>
            <person name="Awala S.I."/>
            <person name="Rhee S.K."/>
        </authorList>
    </citation>
    <scope>NUCLEOTIDE SEQUENCE [LARGE SCALE GENOMIC DNA]</scope>
    <source>
        <strain evidence="2">IM1</strain>
    </source>
</reference>
<sequence length="73" mass="8063">MHTDLGNKIATLLENHNALTALIESDRFNGLAADTQLKLLNLHREVDATMNAINAQVDAIDLKIADMFYALNL</sequence>
<proteinExistence type="predicted"/>
<dbReference type="KEGG" id="metu:GNH96_14460"/>
<evidence type="ECO:0000313" key="1">
    <source>
        <dbReference type="EMBL" id="QJD31028.1"/>
    </source>
</evidence>